<feature type="transmembrane region" description="Helical" evidence="1">
    <location>
        <begin position="86"/>
        <end position="106"/>
    </location>
</feature>
<proteinExistence type="predicted"/>
<reference evidence="2" key="1">
    <citation type="journal article" date="2015" name="Nature">
        <title>Complex archaea that bridge the gap between prokaryotes and eukaryotes.</title>
        <authorList>
            <person name="Spang A."/>
            <person name="Saw J.H."/>
            <person name="Jorgensen S.L."/>
            <person name="Zaremba-Niedzwiedzka K."/>
            <person name="Martijn J."/>
            <person name="Lind A.E."/>
            <person name="van Eijk R."/>
            <person name="Schleper C."/>
            <person name="Guy L."/>
            <person name="Ettema T.J."/>
        </authorList>
    </citation>
    <scope>NUCLEOTIDE SEQUENCE</scope>
</reference>
<name>A0A0F9U528_9ZZZZ</name>
<keyword evidence="1" id="KW-0472">Membrane</keyword>
<keyword evidence="1" id="KW-0812">Transmembrane</keyword>
<keyword evidence="1" id="KW-1133">Transmembrane helix</keyword>
<sequence length="126" mass="13887">MANYIPPVQSKISQIIDVIVLLVLAVGALYVPLFLNLVGSAQTSNVPDNPTWEGLGQNPTMVEKWNELGYATAADAAELITARFDYSFSILNLLVMIVVVVGYYAIVLRFSGKEYREVISEKFGDK</sequence>
<evidence type="ECO:0000256" key="1">
    <source>
        <dbReference type="SAM" id="Phobius"/>
    </source>
</evidence>
<protein>
    <submittedName>
        <fullName evidence="2">Uncharacterized protein</fullName>
    </submittedName>
</protein>
<accession>A0A0F9U528</accession>
<feature type="transmembrane region" description="Helical" evidence="1">
    <location>
        <begin position="12"/>
        <end position="35"/>
    </location>
</feature>
<gene>
    <name evidence="2" type="ORF">LCGC14_0309360</name>
</gene>
<dbReference type="AlphaFoldDB" id="A0A0F9U528"/>
<organism evidence="2">
    <name type="scientific">marine sediment metagenome</name>
    <dbReference type="NCBI Taxonomy" id="412755"/>
    <lineage>
        <taxon>unclassified sequences</taxon>
        <taxon>metagenomes</taxon>
        <taxon>ecological metagenomes</taxon>
    </lineage>
</organism>
<comment type="caution">
    <text evidence="2">The sequence shown here is derived from an EMBL/GenBank/DDBJ whole genome shotgun (WGS) entry which is preliminary data.</text>
</comment>
<dbReference type="EMBL" id="LAZR01000201">
    <property type="protein sequence ID" value="KKN82387.1"/>
    <property type="molecule type" value="Genomic_DNA"/>
</dbReference>
<evidence type="ECO:0000313" key="2">
    <source>
        <dbReference type="EMBL" id="KKN82387.1"/>
    </source>
</evidence>